<organism evidence="2 3">
    <name type="scientific">Microscilla marina ATCC 23134</name>
    <dbReference type="NCBI Taxonomy" id="313606"/>
    <lineage>
        <taxon>Bacteria</taxon>
        <taxon>Pseudomonadati</taxon>
        <taxon>Bacteroidota</taxon>
        <taxon>Cytophagia</taxon>
        <taxon>Cytophagales</taxon>
        <taxon>Microscillaceae</taxon>
        <taxon>Microscilla</taxon>
    </lineage>
</organism>
<proteinExistence type="predicted"/>
<evidence type="ECO:0000259" key="1">
    <source>
        <dbReference type="Pfam" id="PF00534"/>
    </source>
</evidence>
<dbReference type="PANTHER" id="PTHR45947">
    <property type="entry name" value="SULFOQUINOVOSYL TRANSFERASE SQD2"/>
    <property type="match status" value="1"/>
</dbReference>
<dbReference type="InterPro" id="IPR001296">
    <property type="entry name" value="Glyco_trans_1"/>
</dbReference>
<dbReference type="OrthoDB" id="9792269at2"/>
<dbReference type="EMBL" id="AAWS01000009">
    <property type="protein sequence ID" value="EAY29754.1"/>
    <property type="molecule type" value="Genomic_DNA"/>
</dbReference>
<dbReference type="Gene3D" id="3.40.50.2000">
    <property type="entry name" value="Glycogen Phosphorylase B"/>
    <property type="match status" value="2"/>
</dbReference>
<dbReference type="Proteomes" id="UP000004095">
    <property type="component" value="Unassembled WGS sequence"/>
</dbReference>
<dbReference type="RefSeq" id="WP_004155512.1">
    <property type="nucleotide sequence ID" value="NZ_AAWS01000009.1"/>
</dbReference>
<dbReference type="SUPFAM" id="SSF53756">
    <property type="entry name" value="UDP-Glycosyltransferase/glycogen phosphorylase"/>
    <property type="match status" value="1"/>
</dbReference>
<dbReference type="PANTHER" id="PTHR45947:SF15">
    <property type="entry name" value="TEICHURONIC ACID BIOSYNTHESIS GLYCOSYLTRANSFERASE TUAC-RELATED"/>
    <property type="match status" value="1"/>
</dbReference>
<dbReference type="eggNOG" id="COG0438">
    <property type="taxonomic scope" value="Bacteria"/>
</dbReference>
<dbReference type="GO" id="GO:0016757">
    <property type="term" value="F:glycosyltransferase activity"/>
    <property type="evidence" value="ECO:0007669"/>
    <property type="project" value="InterPro"/>
</dbReference>
<keyword evidence="3" id="KW-1185">Reference proteome</keyword>
<evidence type="ECO:0000313" key="3">
    <source>
        <dbReference type="Proteomes" id="UP000004095"/>
    </source>
</evidence>
<dbReference type="CDD" id="cd03801">
    <property type="entry name" value="GT4_PimA-like"/>
    <property type="match status" value="1"/>
</dbReference>
<accession>A1ZI86</accession>
<gene>
    <name evidence="2" type="ORF">M23134_05626</name>
</gene>
<dbReference type="Pfam" id="PF00534">
    <property type="entry name" value="Glycos_transf_1"/>
    <property type="match status" value="1"/>
</dbReference>
<comment type="caution">
    <text evidence="2">The sequence shown here is derived from an EMBL/GenBank/DDBJ whole genome shotgun (WGS) entry which is preliminary data.</text>
</comment>
<sequence length="325" mass="36869">MKVLHITNAYPTDDHPGFGIFIKEQIHSLDKKLSKNDVVVIDARNKGKTAYFKAFLKLRKLVKDYDILHCHHAFVAFVILMIKPQQKIVVSFLSNGTPDSLNLPKKISARLTKYITSKSDAIIFKCDIPPQYQHHPSVHYLPNGVNTVFFTPIDKNIAKEKLGLNKNKTYILFVSAGNLHRVEKRYDIYKQVIALLKSKYHLTDIEELHLVNSSRSLVPHYYGASSAHILTSDFEGSPNSVKESISCNIPIVSTDVGNVASMLKNVSNCYVSNNSTPEELAYLVHKCLEKQATNDFDLRQVLFEQKLDMESTAQKLFNIYNNLLS</sequence>
<name>A1ZI86_MICM2</name>
<reference evidence="2 3" key="1">
    <citation type="submission" date="2007-01" db="EMBL/GenBank/DDBJ databases">
        <authorList>
            <person name="Haygood M."/>
            <person name="Podell S."/>
            <person name="Anderson C."/>
            <person name="Hopkinson B."/>
            <person name="Roe K."/>
            <person name="Barbeau K."/>
            <person name="Gaasterland T."/>
            <person name="Ferriera S."/>
            <person name="Johnson J."/>
            <person name="Kravitz S."/>
            <person name="Beeson K."/>
            <person name="Sutton G."/>
            <person name="Rogers Y.-H."/>
            <person name="Friedman R."/>
            <person name="Frazier M."/>
            <person name="Venter J.C."/>
        </authorList>
    </citation>
    <scope>NUCLEOTIDE SEQUENCE [LARGE SCALE GENOMIC DNA]</scope>
    <source>
        <strain evidence="2 3">ATCC 23134</strain>
    </source>
</reference>
<keyword evidence="2" id="KW-0808">Transferase</keyword>
<dbReference type="InterPro" id="IPR050194">
    <property type="entry name" value="Glycosyltransferase_grp1"/>
</dbReference>
<evidence type="ECO:0000313" key="2">
    <source>
        <dbReference type="EMBL" id="EAY29754.1"/>
    </source>
</evidence>
<dbReference type="AlphaFoldDB" id="A1ZI86"/>
<feature type="domain" description="Glycosyl transferase family 1" evidence="1">
    <location>
        <begin position="212"/>
        <end position="292"/>
    </location>
</feature>
<protein>
    <submittedName>
        <fullName evidence="2">Glycosyltransferase, putative</fullName>
    </submittedName>
</protein>